<feature type="signal peptide" evidence="1">
    <location>
        <begin position="1"/>
        <end position="22"/>
    </location>
</feature>
<dbReference type="Gene3D" id="1.10.575.10">
    <property type="entry name" value="P1 Nuclease"/>
    <property type="match status" value="1"/>
</dbReference>
<accession>A0A7J5TWN0</accession>
<dbReference type="Proteomes" id="UP000488299">
    <property type="component" value="Unassembled WGS sequence"/>
</dbReference>
<sequence length="335" mass="38955">MFVQRYLFLLWLYAFSPLFFVAETQAGAAMNKPNWGFHSHRQINRLAVFTLPAEMMPFFKRHIDYLTDNAVNPDRRRVAVVGEAPRHFIDLDDYPDTTSATLPRYYKDAVNRYGEDTLAAHGIVPWHIQLAKYQLTEAFRTRNVRQILRLAADLGHYIADANVPLHTTRNYNGQLTNQQGIHGFWESRLPELFSHQFDFVVGPADYVESPQKAAWRAVFRAHAALDSVLRTEQELTAEVGDTRKFGFEDRNGVTTKVYSEVFSAQYHERLKGQVERQMRASVKMVGDFWYTCWVDAGQPDLRQLARQELTEVDKNEEAAEQKSWLRRLFMVRSED</sequence>
<name>A0A7J5TWN0_9BACT</name>
<dbReference type="AlphaFoldDB" id="A0A7J5TWN0"/>
<dbReference type="SUPFAM" id="SSF48537">
    <property type="entry name" value="Phospholipase C/P1 nuclease"/>
    <property type="match status" value="1"/>
</dbReference>
<feature type="chain" id="PRO_5029607270" evidence="1">
    <location>
        <begin position="23"/>
        <end position="335"/>
    </location>
</feature>
<protein>
    <submittedName>
        <fullName evidence="2">Integrase</fullName>
    </submittedName>
</protein>
<proteinExistence type="predicted"/>
<reference evidence="2 3" key="1">
    <citation type="submission" date="2019-10" db="EMBL/GenBank/DDBJ databases">
        <title>Rudanella paleaurantiibacter sp. nov., isolated from sludge.</title>
        <authorList>
            <person name="Xu S.Q."/>
        </authorList>
    </citation>
    <scope>NUCLEOTIDE SEQUENCE [LARGE SCALE GENOMIC DNA]</scope>
    <source>
        <strain evidence="2 3">HX-22-17</strain>
    </source>
</reference>
<keyword evidence="3" id="KW-1185">Reference proteome</keyword>
<dbReference type="CDD" id="cd10981">
    <property type="entry name" value="ZnPC_S1P1"/>
    <property type="match status" value="1"/>
</dbReference>
<dbReference type="EMBL" id="WELI01000007">
    <property type="protein sequence ID" value="KAB7728809.1"/>
    <property type="molecule type" value="Genomic_DNA"/>
</dbReference>
<comment type="caution">
    <text evidence="2">The sequence shown here is derived from an EMBL/GenBank/DDBJ whole genome shotgun (WGS) entry which is preliminary data.</text>
</comment>
<gene>
    <name evidence="2" type="ORF">F5984_18225</name>
</gene>
<dbReference type="InterPro" id="IPR008947">
    <property type="entry name" value="PLipase_C/P1_nuclease_dom_sf"/>
</dbReference>
<evidence type="ECO:0000256" key="1">
    <source>
        <dbReference type="SAM" id="SignalP"/>
    </source>
</evidence>
<dbReference type="GO" id="GO:0016788">
    <property type="term" value="F:hydrolase activity, acting on ester bonds"/>
    <property type="evidence" value="ECO:0007669"/>
    <property type="project" value="InterPro"/>
</dbReference>
<evidence type="ECO:0000313" key="3">
    <source>
        <dbReference type="Proteomes" id="UP000488299"/>
    </source>
</evidence>
<keyword evidence="1" id="KW-0732">Signal</keyword>
<organism evidence="2 3">
    <name type="scientific">Rudanella paleaurantiibacter</name>
    <dbReference type="NCBI Taxonomy" id="2614655"/>
    <lineage>
        <taxon>Bacteria</taxon>
        <taxon>Pseudomonadati</taxon>
        <taxon>Bacteroidota</taxon>
        <taxon>Cytophagia</taxon>
        <taxon>Cytophagales</taxon>
        <taxon>Cytophagaceae</taxon>
        <taxon>Rudanella</taxon>
    </lineage>
</organism>
<evidence type="ECO:0000313" key="2">
    <source>
        <dbReference type="EMBL" id="KAB7728809.1"/>
    </source>
</evidence>